<evidence type="ECO:0000313" key="1">
    <source>
        <dbReference type="EMBL" id="MEQ2191726.1"/>
    </source>
</evidence>
<keyword evidence="1" id="KW-0808">Transferase</keyword>
<evidence type="ECO:0000313" key="2">
    <source>
        <dbReference type="Proteomes" id="UP001434883"/>
    </source>
</evidence>
<dbReference type="Pfam" id="PF21122">
    <property type="entry name" value="KA1_BRSK"/>
    <property type="match status" value="1"/>
</dbReference>
<dbReference type="GO" id="GO:0016301">
    <property type="term" value="F:kinase activity"/>
    <property type="evidence" value="ECO:0007669"/>
    <property type="project" value="UniProtKB-KW"/>
</dbReference>
<keyword evidence="2" id="KW-1185">Reference proteome</keyword>
<accession>A0ABV0Q7E9</accession>
<organism evidence="1 2">
    <name type="scientific">Xenoophorus captivus</name>
    <dbReference type="NCBI Taxonomy" id="1517983"/>
    <lineage>
        <taxon>Eukaryota</taxon>
        <taxon>Metazoa</taxon>
        <taxon>Chordata</taxon>
        <taxon>Craniata</taxon>
        <taxon>Vertebrata</taxon>
        <taxon>Euteleostomi</taxon>
        <taxon>Actinopterygii</taxon>
        <taxon>Neopterygii</taxon>
        <taxon>Teleostei</taxon>
        <taxon>Neoteleostei</taxon>
        <taxon>Acanthomorphata</taxon>
        <taxon>Ovalentaria</taxon>
        <taxon>Atherinomorphae</taxon>
        <taxon>Cyprinodontiformes</taxon>
        <taxon>Goodeidae</taxon>
        <taxon>Xenoophorus</taxon>
    </lineage>
</organism>
<dbReference type="Proteomes" id="UP001434883">
    <property type="component" value="Unassembled WGS sequence"/>
</dbReference>
<keyword evidence="1" id="KW-0418">Kinase</keyword>
<name>A0ABV0Q7E9_9TELE</name>
<proteinExistence type="predicted"/>
<sequence length="71" mass="7909">MLRFCVPPFVQIPSLSHSVISQTSFRAEYKSTAGPTVFQKPVKFQVDITYTESTSATKENGIYSVTFTLLS</sequence>
<feature type="non-terminal residue" evidence="1">
    <location>
        <position position="71"/>
    </location>
</feature>
<protein>
    <submittedName>
        <fullName evidence="1">Serine/threonine-protein kinase brsk2</fullName>
    </submittedName>
</protein>
<gene>
    <name evidence="1" type="primary">BRSK2_3</name>
    <name evidence="1" type="ORF">XENOCAPTIV_001754</name>
</gene>
<comment type="caution">
    <text evidence="1">The sequence shown here is derived from an EMBL/GenBank/DDBJ whole genome shotgun (WGS) entry which is preliminary data.</text>
</comment>
<reference evidence="1 2" key="1">
    <citation type="submission" date="2021-06" db="EMBL/GenBank/DDBJ databases">
        <authorList>
            <person name="Palmer J.M."/>
        </authorList>
    </citation>
    <scope>NUCLEOTIDE SEQUENCE [LARGE SCALE GENOMIC DNA]</scope>
    <source>
        <strain evidence="1 2">XC_2019</strain>
        <tissue evidence="1">Muscle</tissue>
    </source>
</reference>
<dbReference type="EMBL" id="JAHRIN010001168">
    <property type="protein sequence ID" value="MEQ2191726.1"/>
    <property type="molecule type" value="Genomic_DNA"/>
</dbReference>